<evidence type="ECO:0000313" key="2">
    <source>
        <dbReference type="EMBL" id="AKP66105.1"/>
    </source>
</evidence>
<evidence type="ECO:0000313" key="3">
    <source>
        <dbReference type="EMBL" id="AKP66141.1"/>
    </source>
</evidence>
<organism evidence="2 4">
    <name type="scientific">Companilactobacillus ginsenosidimutans</name>
    <dbReference type="NCBI Taxonomy" id="1007676"/>
    <lineage>
        <taxon>Bacteria</taxon>
        <taxon>Bacillati</taxon>
        <taxon>Bacillota</taxon>
        <taxon>Bacilli</taxon>
        <taxon>Lactobacillales</taxon>
        <taxon>Lactobacillaceae</taxon>
        <taxon>Companilactobacillus</taxon>
    </lineage>
</organism>
<evidence type="ECO:0000313" key="4">
    <source>
        <dbReference type="Proteomes" id="UP000036106"/>
    </source>
</evidence>
<gene>
    <name evidence="2" type="ORF">ABM34_00055</name>
    <name evidence="3" type="ORF">ABM34_00295</name>
</gene>
<evidence type="ECO:0000256" key="1">
    <source>
        <dbReference type="SAM" id="Coils"/>
    </source>
</evidence>
<dbReference type="STRING" id="1007676.ABM34_00055"/>
<evidence type="ECO:0008006" key="5">
    <source>
        <dbReference type="Google" id="ProtNLM"/>
    </source>
</evidence>
<dbReference type="EMBL" id="CP012034">
    <property type="protein sequence ID" value="AKP66105.1"/>
    <property type="molecule type" value="Genomic_DNA"/>
</dbReference>
<keyword evidence="1" id="KW-0175">Coiled coil</keyword>
<reference evidence="4" key="2">
    <citation type="submission" date="2015-07" db="EMBL/GenBank/DDBJ databases">
        <title>Lactobacillus ginsenosidimutans/EMML 3141/ whole genome sequencing.</title>
        <authorList>
            <person name="Kim M.K."/>
            <person name="Im W.-T."/>
            <person name="Srinivasan S."/>
            <person name="Lee J.-J."/>
        </authorList>
    </citation>
    <scope>NUCLEOTIDE SEQUENCE [LARGE SCALE GENOMIC DNA]</scope>
    <source>
        <strain evidence="4">EMML 3041</strain>
    </source>
</reference>
<dbReference type="PATRIC" id="fig|1007676.4.peg.11"/>
<keyword evidence="4" id="KW-1185">Reference proteome</keyword>
<accession>A0A0H4QX98</accession>
<dbReference type="Proteomes" id="UP000036106">
    <property type="component" value="Chromosome"/>
</dbReference>
<dbReference type="InterPro" id="IPR018247">
    <property type="entry name" value="EF_Hand_1_Ca_BS"/>
</dbReference>
<sequence length="224" mass="24911">MTVTEITLDDSKAKRYIAQPVWIRQDDSQDTIKVTLDEGLTITTDSVFEFDCTKFDEQVIQDKEQSNFEIFNDILGKPIGFTYKLPAEIYQSSGSTTATYFRIDGSSTSNFIIYVQRADGVGGTESNSLISDAKSVVNEISSVYQTIQETAKNAELDTEDIRKQIDDLDSKLADITKLIDDNNVIKKTEAQEVITGIVNEMDLDTDDKISDPDVLAKIHTLGAV</sequence>
<name>A0A0H4QX98_9LACO</name>
<reference evidence="2" key="1">
    <citation type="submission" date="2015-07" db="EMBL/GenBank/DDBJ databases">
        <title>Lactobacillus ginsenosidimutans EMML 3041 whole genome sequencing.</title>
        <authorList>
            <person name="Kim M.K."/>
            <person name="Im W.-T."/>
            <person name="Srinivasan S."/>
            <person name="Lee J.-J."/>
        </authorList>
    </citation>
    <scope>NUCLEOTIDE SEQUENCE</scope>
    <source>
        <strain evidence="2">EMML 3041</strain>
    </source>
</reference>
<dbReference type="OrthoDB" id="9824328at2"/>
<dbReference type="RefSeq" id="WP_048702341.1">
    <property type="nucleotide sequence ID" value="NZ_CP012034.1"/>
</dbReference>
<dbReference type="KEGG" id="lgn:ABM34_00055"/>
<dbReference type="KEGG" id="lgn:ABM34_00295"/>
<protein>
    <recommendedName>
        <fullName evidence="5">BppU N-terminal domain-containing protein</fullName>
    </recommendedName>
</protein>
<dbReference type="EMBL" id="CP012034">
    <property type="protein sequence ID" value="AKP66141.1"/>
    <property type="molecule type" value="Genomic_DNA"/>
</dbReference>
<proteinExistence type="predicted"/>
<feature type="coiled-coil region" evidence="1">
    <location>
        <begin position="144"/>
        <end position="171"/>
    </location>
</feature>
<dbReference type="PROSITE" id="PS00018">
    <property type="entry name" value="EF_HAND_1"/>
    <property type="match status" value="1"/>
</dbReference>
<dbReference type="AlphaFoldDB" id="A0A0H4QX98"/>